<proteinExistence type="predicted"/>
<dbReference type="AlphaFoldDB" id="A0A9P0DYW3"/>
<dbReference type="EMBL" id="OV725077">
    <property type="protein sequence ID" value="CAH1389362.1"/>
    <property type="molecule type" value="Genomic_DNA"/>
</dbReference>
<name>A0A9P0DYW3_NEZVI</name>
<reference evidence="1" key="1">
    <citation type="submission" date="2022-01" db="EMBL/GenBank/DDBJ databases">
        <authorList>
            <person name="King R."/>
        </authorList>
    </citation>
    <scope>NUCLEOTIDE SEQUENCE</scope>
</reference>
<sequence>MLLKLSFSKNNLAAGNILKESLLRMPALMLNPYMHYGRSQVNCGGKKDKHPWCPKKKVTCRQKPAPCSPKPCKPPQFACPPNDPPDHCPYIPPKCIKPCCNSGKPCIPPKNRFIPPKSSEKKI</sequence>
<keyword evidence="2" id="KW-1185">Reference proteome</keyword>
<gene>
    <name evidence="1" type="ORF">NEZAVI_LOCUS781</name>
</gene>
<organism evidence="1 2">
    <name type="scientific">Nezara viridula</name>
    <name type="common">Southern green stink bug</name>
    <name type="synonym">Cimex viridulus</name>
    <dbReference type="NCBI Taxonomy" id="85310"/>
    <lineage>
        <taxon>Eukaryota</taxon>
        <taxon>Metazoa</taxon>
        <taxon>Ecdysozoa</taxon>
        <taxon>Arthropoda</taxon>
        <taxon>Hexapoda</taxon>
        <taxon>Insecta</taxon>
        <taxon>Pterygota</taxon>
        <taxon>Neoptera</taxon>
        <taxon>Paraneoptera</taxon>
        <taxon>Hemiptera</taxon>
        <taxon>Heteroptera</taxon>
        <taxon>Panheteroptera</taxon>
        <taxon>Pentatomomorpha</taxon>
        <taxon>Pentatomoidea</taxon>
        <taxon>Pentatomidae</taxon>
        <taxon>Pentatominae</taxon>
        <taxon>Nezara</taxon>
    </lineage>
</organism>
<dbReference type="Proteomes" id="UP001152798">
    <property type="component" value="Chromosome 1"/>
</dbReference>
<accession>A0A9P0DYW3</accession>
<evidence type="ECO:0000313" key="1">
    <source>
        <dbReference type="EMBL" id="CAH1389362.1"/>
    </source>
</evidence>
<protein>
    <submittedName>
        <fullName evidence="1">Uncharacterized protein</fullName>
    </submittedName>
</protein>
<dbReference type="OrthoDB" id="10575717at2759"/>
<evidence type="ECO:0000313" key="2">
    <source>
        <dbReference type="Proteomes" id="UP001152798"/>
    </source>
</evidence>